<evidence type="ECO:0000256" key="12">
    <source>
        <dbReference type="SAM" id="MobiDB-lite"/>
    </source>
</evidence>
<keyword evidence="8" id="KW-0560">Oxidoreductase</keyword>
<evidence type="ECO:0000256" key="1">
    <source>
        <dbReference type="ARBA" id="ARBA00000349"/>
    </source>
</evidence>
<protein>
    <recommendedName>
        <fullName evidence="5">laccase</fullName>
        <ecNumber evidence="5">1.10.3.2</ecNumber>
    </recommendedName>
</protein>
<keyword evidence="13" id="KW-0472">Membrane</keyword>
<name>A0A8H5LT39_9AGAR</name>
<organism evidence="17 18">
    <name type="scientific">Tetrapyrgos nigripes</name>
    <dbReference type="NCBI Taxonomy" id="182062"/>
    <lineage>
        <taxon>Eukaryota</taxon>
        <taxon>Fungi</taxon>
        <taxon>Dikarya</taxon>
        <taxon>Basidiomycota</taxon>
        <taxon>Agaricomycotina</taxon>
        <taxon>Agaricomycetes</taxon>
        <taxon>Agaricomycetidae</taxon>
        <taxon>Agaricales</taxon>
        <taxon>Marasmiineae</taxon>
        <taxon>Marasmiaceae</taxon>
        <taxon>Tetrapyrgos</taxon>
    </lineage>
</organism>
<dbReference type="InterPro" id="IPR001117">
    <property type="entry name" value="Cu-oxidase_2nd"/>
</dbReference>
<evidence type="ECO:0000256" key="13">
    <source>
        <dbReference type="SAM" id="Phobius"/>
    </source>
</evidence>
<evidence type="ECO:0000313" key="17">
    <source>
        <dbReference type="EMBL" id="KAF5368513.1"/>
    </source>
</evidence>
<evidence type="ECO:0000256" key="4">
    <source>
        <dbReference type="ARBA" id="ARBA00010609"/>
    </source>
</evidence>
<keyword evidence="18" id="KW-1185">Reference proteome</keyword>
<evidence type="ECO:0000259" key="14">
    <source>
        <dbReference type="Pfam" id="PF00394"/>
    </source>
</evidence>
<feature type="compositionally biased region" description="Low complexity" evidence="12">
    <location>
        <begin position="551"/>
        <end position="564"/>
    </location>
</feature>
<dbReference type="Pfam" id="PF07732">
    <property type="entry name" value="Cu-oxidase_3"/>
    <property type="match status" value="1"/>
</dbReference>
<comment type="similarity">
    <text evidence="4">Belongs to the multicopper oxidase family.</text>
</comment>
<keyword evidence="7" id="KW-0479">Metal-binding</keyword>
<gene>
    <name evidence="17" type="ORF">D9758_002436</name>
</gene>
<keyword evidence="13" id="KW-0812">Transmembrane</keyword>
<dbReference type="Gene3D" id="2.60.40.420">
    <property type="entry name" value="Cupredoxins - blue copper proteins"/>
    <property type="match status" value="3"/>
</dbReference>
<comment type="subcellular location">
    <subcellularLocation>
        <location evidence="3">Secreted</location>
    </subcellularLocation>
</comment>
<evidence type="ECO:0000256" key="5">
    <source>
        <dbReference type="ARBA" id="ARBA00012297"/>
    </source>
</evidence>
<feature type="domain" description="Plastocyanin-like" evidence="15">
    <location>
        <begin position="554"/>
        <end position="669"/>
    </location>
</feature>
<evidence type="ECO:0000256" key="7">
    <source>
        <dbReference type="ARBA" id="ARBA00022723"/>
    </source>
</evidence>
<evidence type="ECO:0000256" key="9">
    <source>
        <dbReference type="ARBA" id="ARBA00023008"/>
    </source>
</evidence>
<dbReference type="PROSITE" id="PS00080">
    <property type="entry name" value="MULTICOPPER_OXIDASE2"/>
    <property type="match status" value="1"/>
</dbReference>
<keyword evidence="10" id="KW-1015">Disulfide bond</keyword>
<evidence type="ECO:0000313" key="18">
    <source>
        <dbReference type="Proteomes" id="UP000559256"/>
    </source>
</evidence>
<accession>A0A8H5LT39</accession>
<feature type="domain" description="Plastocyanin-like" evidence="14">
    <location>
        <begin position="256"/>
        <end position="378"/>
    </location>
</feature>
<sequence length="688" mass="77563">MTRIVARLFKALKSLRTLLFTVFFVCFSYFLFSDAYLKLSLNHVHNLRVVWPFSDRNNSEAEGQKDSRFTLSPELHSYREPRTVTYDFTLEKVLVEPDGVKKEVLAVNGLFPGPTIEVRSGDELVVNVFNGLGESTSLHWHGIRHTKGSVSQDGAVGVTGCAIPPGRNQTYRFHIDDEQSGTFWYHSHYPTQRADGLYGALIIHPPFEIDIIPANDTKSKGPLPGELKLRVPTGIPMSRVYGRNSADESSRNMTKDQVILLGDWYHRSGKQVFDWYQSLRSAGKEPVPDSTLANGMQASNCTKLQALVKSIECREAAYPRIMVDAKKRNILRLVNVGSQNSLHFSVDDHLLRLVEADGTRIDPVVVKEVPIALGQRYGLELIPNAPNVKEGSVFWARYHLDMDNMPYPCVYLFSLFSIPSNLNIASDRNPLLDLQPKAILQYSSKSKSTQITPQKLPETQFWNIPESEQLDPLTLLPLEESQRVLPPAEDVVLIYVTSMTRTSTGGKPFGYVNQTTWKPNLQEPILARPSASLDEESPTELIVPIRSELESTPNSSSSSSNSTPWKNGKGKVVDIIVNNLEEDPHPFHLHSHHFWPLYTFQARIGKGSYRWDRPPSLPTTAPALRDTFLVPQRGYAVFRVLFDTPGYWLFHCHMEIHLSSGMAMIFDVMGDRISEEERKKASGTCQNI</sequence>
<evidence type="ECO:0000256" key="2">
    <source>
        <dbReference type="ARBA" id="ARBA00001935"/>
    </source>
</evidence>
<comment type="cofactor">
    <cofactor evidence="2">
        <name>Cu cation</name>
        <dbReference type="ChEBI" id="CHEBI:23378"/>
    </cofactor>
</comment>
<keyword evidence="6" id="KW-0964">Secreted</keyword>
<evidence type="ECO:0000259" key="16">
    <source>
        <dbReference type="Pfam" id="PF07732"/>
    </source>
</evidence>
<dbReference type="Pfam" id="PF00394">
    <property type="entry name" value="Cu-oxidase"/>
    <property type="match status" value="1"/>
</dbReference>
<dbReference type="InterPro" id="IPR008972">
    <property type="entry name" value="Cupredoxin"/>
</dbReference>
<evidence type="ECO:0000256" key="8">
    <source>
        <dbReference type="ARBA" id="ARBA00023002"/>
    </source>
</evidence>
<feature type="domain" description="Plastocyanin-like" evidence="16">
    <location>
        <begin position="92"/>
        <end position="206"/>
    </location>
</feature>
<dbReference type="GO" id="GO:0052716">
    <property type="term" value="F:hydroquinone:oxygen oxidoreductase activity"/>
    <property type="evidence" value="ECO:0007669"/>
    <property type="project" value="UniProtKB-EC"/>
</dbReference>
<dbReference type="InterPro" id="IPR045087">
    <property type="entry name" value="Cu-oxidase_fam"/>
</dbReference>
<reference evidence="17 18" key="1">
    <citation type="journal article" date="2020" name="ISME J.">
        <title>Uncovering the hidden diversity of litter-decomposition mechanisms in mushroom-forming fungi.</title>
        <authorList>
            <person name="Floudas D."/>
            <person name="Bentzer J."/>
            <person name="Ahren D."/>
            <person name="Johansson T."/>
            <person name="Persson P."/>
            <person name="Tunlid A."/>
        </authorList>
    </citation>
    <scope>NUCLEOTIDE SEQUENCE [LARGE SCALE GENOMIC DNA]</scope>
    <source>
        <strain evidence="17 18">CBS 291.85</strain>
    </source>
</reference>
<keyword evidence="13" id="KW-1133">Transmembrane helix</keyword>
<feature type="transmembrane region" description="Helical" evidence="13">
    <location>
        <begin position="12"/>
        <end position="32"/>
    </location>
</feature>
<dbReference type="PROSITE" id="PS00079">
    <property type="entry name" value="MULTICOPPER_OXIDASE1"/>
    <property type="match status" value="2"/>
</dbReference>
<dbReference type="PANTHER" id="PTHR11709:SF394">
    <property type="entry name" value="FI03373P-RELATED"/>
    <property type="match status" value="1"/>
</dbReference>
<dbReference type="GO" id="GO:0005576">
    <property type="term" value="C:extracellular region"/>
    <property type="evidence" value="ECO:0007669"/>
    <property type="project" value="UniProtKB-SubCell"/>
</dbReference>
<dbReference type="Pfam" id="PF07731">
    <property type="entry name" value="Cu-oxidase_2"/>
    <property type="match status" value="1"/>
</dbReference>
<feature type="region of interest" description="Disordered" evidence="12">
    <location>
        <begin position="546"/>
        <end position="566"/>
    </location>
</feature>
<evidence type="ECO:0000259" key="15">
    <source>
        <dbReference type="Pfam" id="PF07731"/>
    </source>
</evidence>
<comment type="caution">
    <text evidence="17">The sequence shown here is derived from an EMBL/GenBank/DDBJ whole genome shotgun (WGS) entry which is preliminary data.</text>
</comment>
<dbReference type="EMBL" id="JAACJM010000015">
    <property type="protein sequence ID" value="KAF5368513.1"/>
    <property type="molecule type" value="Genomic_DNA"/>
</dbReference>
<dbReference type="InterPro" id="IPR011707">
    <property type="entry name" value="Cu-oxidase-like_N"/>
</dbReference>
<dbReference type="EC" id="1.10.3.2" evidence="5"/>
<evidence type="ECO:0000256" key="3">
    <source>
        <dbReference type="ARBA" id="ARBA00004613"/>
    </source>
</evidence>
<dbReference type="SUPFAM" id="SSF49503">
    <property type="entry name" value="Cupredoxins"/>
    <property type="match status" value="3"/>
</dbReference>
<dbReference type="GO" id="GO:0005507">
    <property type="term" value="F:copper ion binding"/>
    <property type="evidence" value="ECO:0007669"/>
    <property type="project" value="InterPro"/>
</dbReference>
<dbReference type="Proteomes" id="UP000559256">
    <property type="component" value="Unassembled WGS sequence"/>
</dbReference>
<dbReference type="OrthoDB" id="2121828at2759"/>
<dbReference type="InterPro" id="IPR011706">
    <property type="entry name" value="Cu-oxidase_C"/>
</dbReference>
<dbReference type="PANTHER" id="PTHR11709">
    <property type="entry name" value="MULTI-COPPER OXIDASE"/>
    <property type="match status" value="1"/>
</dbReference>
<dbReference type="AlphaFoldDB" id="A0A8H5LT39"/>
<comment type="catalytic activity">
    <reaction evidence="1">
        <text>4 hydroquinone + O2 = 4 benzosemiquinone + 2 H2O</text>
        <dbReference type="Rhea" id="RHEA:11276"/>
        <dbReference type="ChEBI" id="CHEBI:15377"/>
        <dbReference type="ChEBI" id="CHEBI:15379"/>
        <dbReference type="ChEBI" id="CHEBI:17594"/>
        <dbReference type="ChEBI" id="CHEBI:17977"/>
        <dbReference type="EC" id="1.10.3.2"/>
    </reaction>
</comment>
<dbReference type="InterPro" id="IPR033138">
    <property type="entry name" value="Cu_oxidase_CS"/>
</dbReference>
<proteinExistence type="inferred from homology"/>
<keyword evidence="11" id="KW-0325">Glycoprotein</keyword>
<keyword evidence="9" id="KW-0186">Copper</keyword>
<dbReference type="InterPro" id="IPR002355">
    <property type="entry name" value="Cu_oxidase_Cu_BS"/>
</dbReference>
<evidence type="ECO:0000256" key="11">
    <source>
        <dbReference type="ARBA" id="ARBA00023180"/>
    </source>
</evidence>
<evidence type="ECO:0000256" key="6">
    <source>
        <dbReference type="ARBA" id="ARBA00022525"/>
    </source>
</evidence>
<evidence type="ECO:0000256" key="10">
    <source>
        <dbReference type="ARBA" id="ARBA00023157"/>
    </source>
</evidence>